<sequence>MWNQSAGFGSRSREICPPGVNWLGDAGYNYHLSQSRIIVERVFGKLKARFKVLDGVTDRRAHTTNARMICAAVILHNLLIGIGDKPLKGVNDYEVWKQARHDSRQVMAYFEQTGNELKRRSI</sequence>
<comment type="caution">
    <text evidence="4">The sequence shown here is derived from an EMBL/GenBank/DDBJ whole genome shotgun (WGS) entry which is preliminary data.</text>
</comment>
<dbReference type="InterPro" id="IPR027806">
    <property type="entry name" value="HARBI1_dom"/>
</dbReference>
<dbReference type="GO" id="GO:0046872">
    <property type="term" value="F:metal ion binding"/>
    <property type="evidence" value="ECO:0007669"/>
    <property type="project" value="UniProtKB-KW"/>
</dbReference>
<evidence type="ECO:0000256" key="2">
    <source>
        <dbReference type="ARBA" id="ARBA00022723"/>
    </source>
</evidence>
<dbReference type="Pfam" id="PF13359">
    <property type="entry name" value="DDE_Tnp_4"/>
    <property type="match status" value="1"/>
</dbReference>
<comment type="cofactor">
    <cofactor evidence="1">
        <name>a divalent metal cation</name>
        <dbReference type="ChEBI" id="CHEBI:60240"/>
    </cofactor>
</comment>
<protein>
    <recommendedName>
        <fullName evidence="3">DDE Tnp4 domain-containing protein</fullName>
    </recommendedName>
</protein>
<dbReference type="AlphaFoldDB" id="A0A2P4Y9G7"/>
<dbReference type="EMBL" id="NCKW01004866">
    <property type="protein sequence ID" value="POM74464.1"/>
    <property type="molecule type" value="Genomic_DNA"/>
</dbReference>
<proteinExistence type="predicted"/>
<name>A0A2P4Y9G7_9STRA</name>
<keyword evidence="2" id="KW-0479">Metal-binding</keyword>
<keyword evidence="5" id="KW-1185">Reference proteome</keyword>
<evidence type="ECO:0000313" key="4">
    <source>
        <dbReference type="EMBL" id="POM74464.1"/>
    </source>
</evidence>
<gene>
    <name evidence="4" type="ORF">PHPALM_8575</name>
</gene>
<evidence type="ECO:0000259" key="3">
    <source>
        <dbReference type="Pfam" id="PF13359"/>
    </source>
</evidence>
<accession>A0A2P4Y9G7</accession>
<organism evidence="4 5">
    <name type="scientific">Phytophthora palmivora</name>
    <dbReference type="NCBI Taxonomy" id="4796"/>
    <lineage>
        <taxon>Eukaryota</taxon>
        <taxon>Sar</taxon>
        <taxon>Stramenopiles</taxon>
        <taxon>Oomycota</taxon>
        <taxon>Peronosporomycetes</taxon>
        <taxon>Peronosporales</taxon>
        <taxon>Peronosporaceae</taxon>
        <taxon>Phytophthora</taxon>
    </lineage>
</organism>
<dbReference type="Proteomes" id="UP000237271">
    <property type="component" value="Unassembled WGS sequence"/>
</dbReference>
<dbReference type="OrthoDB" id="2668416at2759"/>
<evidence type="ECO:0000256" key="1">
    <source>
        <dbReference type="ARBA" id="ARBA00001968"/>
    </source>
</evidence>
<reference evidence="4 5" key="1">
    <citation type="journal article" date="2017" name="Genome Biol. Evol.">
        <title>Phytophthora megakarya and P. palmivora, closely related causal agents of cacao black pod rot, underwent increases in genome sizes and gene numbers by different mechanisms.</title>
        <authorList>
            <person name="Ali S.S."/>
            <person name="Shao J."/>
            <person name="Lary D.J."/>
            <person name="Kronmiller B."/>
            <person name="Shen D."/>
            <person name="Strem M.D."/>
            <person name="Amoako-Attah I."/>
            <person name="Akrofi A.Y."/>
            <person name="Begoude B.A."/>
            <person name="Ten Hoopen G.M."/>
            <person name="Coulibaly K."/>
            <person name="Kebe B.I."/>
            <person name="Melnick R.L."/>
            <person name="Guiltinan M.J."/>
            <person name="Tyler B.M."/>
            <person name="Meinhardt L.W."/>
            <person name="Bailey B.A."/>
        </authorList>
    </citation>
    <scope>NUCLEOTIDE SEQUENCE [LARGE SCALE GENOMIC DNA]</scope>
    <source>
        <strain evidence="5">sbr112.9</strain>
    </source>
</reference>
<feature type="domain" description="DDE Tnp4" evidence="3">
    <location>
        <begin position="27"/>
        <end position="77"/>
    </location>
</feature>
<evidence type="ECO:0000313" key="5">
    <source>
        <dbReference type="Proteomes" id="UP000237271"/>
    </source>
</evidence>